<dbReference type="Pfam" id="PF11387">
    <property type="entry name" value="DUF2795"/>
    <property type="match status" value="1"/>
</dbReference>
<protein>
    <recommendedName>
        <fullName evidence="3">DUF2795 domain-containing protein</fullName>
    </recommendedName>
</protein>
<organism evidence="1 2">
    <name type="scientific">Yinghuangia aomiensis</name>
    <dbReference type="NCBI Taxonomy" id="676205"/>
    <lineage>
        <taxon>Bacteria</taxon>
        <taxon>Bacillati</taxon>
        <taxon>Actinomycetota</taxon>
        <taxon>Actinomycetes</taxon>
        <taxon>Kitasatosporales</taxon>
        <taxon>Streptomycetaceae</taxon>
        <taxon>Yinghuangia</taxon>
    </lineage>
</organism>
<reference evidence="2" key="1">
    <citation type="journal article" date="2019" name="Int. J. Syst. Evol. Microbiol.">
        <title>The Global Catalogue of Microorganisms (GCM) 10K type strain sequencing project: providing services to taxonomists for standard genome sequencing and annotation.</title>
        <authorList>
            <consortium name="The Broad Institute Genomics Platform"/>
            <consortium name="The Broad Institute Genome Sequencing Center for Infectious Disease"/>
            <person name="Wu L."/>
            <person name="Ma J."/>
        </authorList>
    </citation>
    <scope>NUCLEOTIDE SEQUENCE [LARGE SCALE GENOMIC DNA]</scope>
    <source>
        <strain evidence="2">JCM 17986</strain>
    </source>
</reference>
<keyword evidence="2" id="KW-1185">Reference proteome</keyword>
<evidence type="ECO:0008006" key="3">
    <source>
        <dbReference type="Google" id="ProtNLM"/>
    </source>
</evidence>
<dbReference type="EMBL" id="BAABHS010000029">
    <property type="protein sequence ID" value="GAA4985136.1"/>
    <property type="molecule type" value="Genomic_DNA"/>
</dbReference>
<dbReference type="Proteomes" id="UP001500466">
    <property type="component" value="Unassembled WGS sequence"/>
</dbReference>
<dbReference type="InterPro" id="IPR021527">
    <property type="entry name" value="DUF2795"/>
</dbReference>
<evidence type="ECO:0000313" key="2">
    <source>
        <dbReference type="Proteomes" id="UP001500466"/>
    </source>
</evidence>
<sequence length="84" mass="8576">MTPSHPLPVDPIADIAPHGSADLTAADLHDALVGAVYPARPAELAALAVRNHAAPRLAEALAALPDRPIVGPNQIRVTILGPDA</sequence>
<gene>
    <name evidence="1" type="ORF">GCM10023205_64300</name>
</gene>
<comment type="caution">
    <text evidence="1">The sequence shown here is derived from an EMBL/GenBank/DDBJ whole genome shotgun (WGS) entry which is preliminary data.</text>
</comment>
<evidence type="ECO:0000313" key="1">
    <source>
        <dbReference type="EMBL" id="GAA4985136.1"/>
    </source>
</evidence>
<name>A0ABP9I2H9_9ACTN</name>
<proteinExistence type="predicted"/>
<dbReference type="RefSeq" id="WP_345679278.1">
    <property type="nucleotide sequence ID" value="NZ_BAABHS010000029.1"/>
</dbReference>
<accession>A0ABP9I2H9</accession>